<dbReference type="Pfam" id="PF23666">
    <property type="entry name" value="Rcc01698_C"/>
    <property type="match status" value="1"/>
</dbReference>
<dbReference type="InterPro" id="IPR032876">
    <property type="entry name" value="J_dom"/>
</dbReference>
<reference evidence="4 5" key="1">
    <citation type="submission" date="2016-10" db="EMBL/GenBank/DDBJ databases">
        <authorList>
            <person name="de Groot N.N."/>
        </authorList>
    </citation>
    <scope>NUCLEOTIDE SEQUENCE [LARGE SCALE GENOMIC DNA]</scope>
    <source>
        <strain evidence="4 5">CGMCC 1.9157</strain>
    </source>
</reference>
<keyword evidence="5" id="KW-1185">Reference proteome</keyword>
<protein>
    <submittedName>
        <fullName evidence="4">Putative phage tail protein</fullName>
    </submittedName>
</protein>
<sequence>MTTLVLKTVGSVVGGALFGPLGAAIGGALGAVGGYQLDQSLFASSRSVEGPSLSDLSVQTSTEGAAIPRLYGRARLTGQIIWATNLVEEVTSRKYKTGASKGSGGSSTTETTYSYCANFAVGLCEGEIAYVGRVWANGSILDLKDITYRVYRGTDDQLPDSLIEAKQGAENAPAYRGLAYVVFEKLPLDDFGNRIPQLSFEVIRPIGTLEKKIQSIVMIPGSTEFGYDTTEILRKDAEGEWNSENRHSYEPGTDFEVSLDHLIAICPNLSNIALVVAWFGTDLRAGACAIQPRIDNSDKATSGDQWSVAGLTRAEAQSVSVIEGRAAYGGTPSDASVIRAIEVIKERGLNVTLYPFIMMDIAPDNGLPDPYGAVEQAPFPWRGRITCNPGPQQKNSADQTSLASEQVASFFSSRDWSYSRFIMHYAQLAKQAGGVEGMLIGSELRGLTCVRDDAGAYPFVACLKTLAADVRTCLGSETRITYGADWSEYFGHHPQDEEGTVRFNLDPLWSDDNINAIGIDNYMPMSDWRAGEDHLDAVLADTGLEYSYLQANIAGGEGYDWYYASQADRDLQIRTPITDETAGKHWVFRYKDLVNWWSNVHFNRNRGIESDMATDWEPCSKPIWFTEVGCPAVHLGPNQPNVFPDAKSSESALPYYSSGARSDAAQRAMLTASLDYWQAQSEQSNPISPVYGERMVASDQVYLWAWDARPFPSFPLSTDAWSDGTAWHTGHWLNGRLGGAPVEDIVRSVMSDFGLSDPEFSSVPLAVDGYVVDRRMSARSALESLCDAVGISFVTSGDRVRFELQERRASEKVDLTGLVDELEEPILQKQIDPWEEEASSVTLSFGELFYDYRTSVARYDQPSARTRKESSKSLAVVSTDPIMVDVAKNWLRRKNYARHTVQFKLPLSMAALEAGDLVTLEGEDDQRSYRINEIEDGGVREVSASLAAPRNSAPLAKDHRVGASSKLTVAKAVCVAMDLPALPGKADYPHAPYVATYCSPWPGSMGMYEGSADIGFAHRQSLDVPAILGTLQTELAGRECFSWDMASSVLVKLNKGDLSSVSDFGLLSGANAAAIRAQNDEWEIIQFAKAELVGGNIWKLSRLLRGQQGTELAALSGAGIGARFVLLDEAVAPLKVDSSQLDKELPFRIVASGATLDDVKNLDLSIAITGRGLRPLSPVHLKIIRSQTYDGLQFEWVRRDRLEADSWADSSIPLSETQERYTVVIRHPQTAQTLREEEVEDTQWFYSTSAQAADGVSELTEILIEIAQVSRRVGAGDAVSRRISLRDLRILS</sequence>
<proteinExistence type="predicted"/>
<dbReference type="SUPFAM" id="SSF51445">
    <property type="entry name" value="(Trans)glycosidases"/>
    <property type="match status" value="1"/>
</dbReference>
<evidence type="ECO:0000259" key="1">
    <source>
        <dbReference type="Pfam" id="PF13547"/>
    </source>
</evidence>
<feature type="domain" description="Rcc01698-like C-terminal" evidence="3">
    <location>
        <begin position="1026"/>
        <end position="1125"/>
    </location>
</feature>
<evidence type="ECO:0000259" key="2">
    <source>
        <dbReference type="Pfam" id="PF13550"/>
    </source>
</evidence>
<accession>A0A1I5A4F4</accession>
<evidence type="ECO:0000259" key="3">
    <source>
        <dbReference type="Pfam" id="PF23666"/>
    </source>
</evidence>
<dbReference type="InterPro" id="IPR056490">
    <property type="entry name" value="Rcc01698_C"/>
</dbReference>
<organism evidence="4 5">
    <name type="scientific">Cohaesibacter marisflavi</name>
    <dbReference type="NCBI Taxonomy" id="655353"/>
    <lineage>
        <taxon>Bacteria</taxon>
        <taxon>Pseudomonadati</taxon>
        <taxon>Pseudomonadota</taxon>
        <taxon>Alphaproteobacteria</taxon>
        <taxon>Hyphomicrobiales</taxon>
        <taxon>Cohaesibacteraceae</taxon>
    </lineage>
</organism>
<dbReference type="STRING" id="655353.SAMN04488056_101346"/>
<dbReference type="RefSeq" id="WP_090068207.1">
    <property type="nucleotide sequence ID" value="NZ_FOVR01000001.1"/>
</dbReference>
<dbReference type="EMBL" id="FOVR01000001">
    <property type="protein sequence ID" value="SFN57431.1"/>
    <property type="molecule type" value="Genomic_DNA"/>
</dbReference>
<dbReference type="Pfam" id="PF13550">
    <property type="entry name" value="Phage-tail_3"/>
    <property type="match status" value="1"/>
</dbReference>
<evidence type="ECO:0000313" key="4">
    <source>
        <dbReference type="EMBL" id="SFN57431.1"/>
    </source>
</evidence>
<dbReference type="CDD" id="cd19607">
    <property type="entry name" value="GTA_TIM-barrel-like"/>
    <property type="match status" value="1"/>
</dbReference>
<feature type="domain" description="Tip attachment protein J" evidence="2">
    <location>
        <begin position="773"/>
        <end position="936"/>
    </location>
</feature>
<dbReference type="Pfam" id="PF13547">
    <property type="entry name" value="GTA_TIM"/>
    <property type="match status" value="1"/>
</dbReference>
<dbReference type="Gene3D" id="3.20.20.80">
    <property type="entry name" value="Glycosidases"/>
    <property type="match status" value="1"/>
</dbReference>
<gene>
    <name evidence="4" type="ORF">SAMN04488056_101346</name>
</gene>
<dbReference type="Proteomes" id="UP000199236">
    <property type="component" value="Unassembled WGS sequence"/>
</dbReference>
<name>A0A1I5A4F4_9HYPH</name>
<feature type="domain" description="GTA TIM-barrel-like" evidence="1">
    <location>
        <begin position="416"/>
        <end position="715"/>
    </location>
</feature>
<dbReference type="InterPro" id="IPR017853">
    <property type="entry name" value="GH"/>
</dbReference>
<evidence type="ECO:0000313" key="5">
    <source>
        <dbReference type="Proteomes" id="UP000199236"/>
    </source>
</evidence>
<dbReference type="OrthoDB" id="8445115at2"/>
<dbReference type="InterPro" id="IPR025195">
    <property type="entry name" value="GTA_TIM_dom"/>
</dbReference>